<evidence type="ECO:0000313" key="2">
    <source>
        <dbReference type="Proteomes" id="UP001152300"/>
    </source>
</evidence>
<dbReference type="OrthoDB" id="2546325at2759"/>
<name>A0A9X0ASQ5_9HELO</name>
<sequence>MYEDADSKAHEAPKGQITETTLQAVLAAKKRLPHLYSISKLLTSLKAIALYKQEFRKFHTEKGYAHRDTLLWLGHLTKALAKQDKPEATTEAQQTLQASVLEVLKTEKNSQMLSDSAVTFATIYRNAGLESEAKRLMKQLRSQAIFAHSNLKLDPKIKLESYTWVFLVSFESTITGRKELYSSMMADLFMEVFLYQMYQRSIVQKMFFTTVLSYASRLLAFLKEVEDDAGLEIADKSVLEYFATNLEVKNLSSHILREFLHIVLVNLNEGEAEISILRAGLDATSVYMGKRKFAEARELAEYVDFFQKFYGGYDTLPKIDMGLRLAIVLVRSKAKLMNDPELRASSVALSGSIMKQIIKRFRTGKLQIVDLPIEQLNTACGLLGETQDLESLEVSIVPFFPWPLC</sequence>
<dbReference type="AlphaFoldDB" id="A0A9X0ASQ5"/>
<evidence type="ECO:0000313" key="1">
    <source>
        <dbReference type="EMBL" id="KAJ8068257.1"/>
    </source>
</evidence>
<organism evidence="1 2">
    <name type="scientific">Sclerotinia nivalis</name>
    <dbReference type="NCBI Taxonomy" id="352851"/>
    <lineage>
        <taxon>Eukaryota</taxon>
        <taxon>Fungi</taxon>
        <taxon>Dikarya</taxon>
        <taxon>Ascomycota</taxon>
        <taxon>Pezizomycotina</taxon>
        <taxon>Leotiomycetes</taxon>
        <taxon>Helotiales</taxon>
        <taxon>Sclerotiniaceae</taxon>
        <taxon>Sclerotinia</taxon>
    </lineage>
</organism>
<comment type="caution">
    <text evidence="1">The sequence shown here is derived from an EMBL/GenBank/DDBJ whole genome shotgun (WGS) entry which is preliminary data.</text>
</comment>
<proteinExistence type="predicted"/>
<dbReference type="Proteomes" id="UP001152300">
    <property type="component" value="Unassembled WGS sequence"/>
</dbReference>
<dbReference type="EMBL" id="JAPEIS010000003">
    <property type="protein sequence ID" value="KAJ8068257.1"/>
    <property type="molecule type" value="Genomic_DNA"/>
</dbReference>
<protein>
    <submittedName>
        <fullName evidence="1">Uncharacterized protein</fullName>
    </submittedName>
</protein>
<gene>
    <name evidence="1" type="ORF">OCU04_003824</name>
</gene>
<accession>A0A9X0ASQ5</accession>
<keyword evidence="2" id="KW-1185">Reference proteome</keyword>
<reference evidence="1" key="1">
    <citation type="submission" date="2022-11" db="EMBL/GenBank/DDBJ databases">
        <title>Genome Resource of Sclerotinia nivalis Strain SnTB1, a Plant Pathogen Isolated from American Ginseng.</title>
        <authorList>
            <person name="Fan S."/>
        </authorList>
    </citation>
    <scope>NUCLEOTIDE SEQUENCE</scope>
    <source>
        <strain evidence="1">SnTB1</strain>
    </source>
</reference>